<evidence type="ECO:0000313" key="3">
    <source>
        <dbReference type="Proteomes" id="UP000037043"/>
    </source>
</evidence>
<protein>
    <recommendedName>
        <fullName evidence="4">DUF3021 family protein</fullName>
    </recommendedName>
</protein>
<keyword evidence="1" id="KW-0472">Membrane</keyword>
<dbReference type="PATRIC" id="fig|1121318.3.peg.2931"/>
<dbReference type="AlphaFoldDB" id="A0A0L6Z6P3"/>
<comment type="caution">
    <text evidence="2">The sequence shown here is derived from an EMBL/GenBank/DDBJ whole genome shotgun (WGS) entry which is preliminary data.</text>
</comment>
<keyword evidence="1" id="KW-0812">Transmembrane</keyword>
<accession>A0A0L6Z6P3</accession>
<sequence length="148" mass="17245">MKKAMEVIVQVKFVWGLFFAASVIIYTIINMLLGNTSIELIAVWQLLLLTIVIVFIHYLIFGEFILTDLSIKKKIFIHFPLCYLTILVFINLYGWINITSFNTILTFSGIYLFFYLSIVNSLYLYYKITGEELNAKLAIYKQNKKSSK</sequence>
<dbReference type="Pfam" id="PF11457">
    <property type="entry name" value="DUF3021"/>
    <property type="match status" value="1"/>
</dbReference>
<feature type="transmembrane region" description="Helical" evidence="1">
    <location>
        <begin position="75"/>
        <end position="98"/>
    </location>
</feature>
<dbReference type="STRING" id="36844.SAMN04488501_11058"/>
<keyword evidence="3" id="KW-1185">Reference proteome</keyword>
<dbReference type="InterPro" id="IPR021560">
    <property type="entry name" value="DUF3021"/>
</dbReference>
<evidence type="ECO:0008006" key="4">
    <source>
        <dbReference type="Google" id="ProtNLM"/>
    </source>
</evidence>
<feature type="transmembrane region" description="Helical" evidence="1">
    <location>
        <begin position="41"/>
        <end position="66"/>
    </location>
</feature>
<dbReference type="RefSeq" id="WP_052222388.1">
    <property type="nucleotide sequence ID" value="NZ_LHUR01000036.1"/>
</dbReference>
<evidence type="ECO:0000313" key="2">
    <source>
        <dbReference type="EMBL" id="KOA18637.1"/>
    </source>
</evidence>
<name>A0A0L6Z6P3_9CLOT</name>
<feature type="transmembrane region" description="Helical" evidence="1">
    <location>
        <begin position="104"/>
        <end position="126"/>
    </location>
</feature>
<dbReference type="EMBL" id="LHUR01000036">
    <property type="protein sequence ID" value="KOA18637.1"/>
    <property type="molecule type" value="Genomic_DNA"/>
</dbReference>
<dbReference type="Proteomes" id="UP000037043">
    <property type="component" value="Unassembled WGS sequence"/>
</dbReference>
<evidence type="ECO:0000256" key="1">
    <source>
        <dbReference type="SAM" id="Phobius"/>
    </source>
</evidence>
<keyword evidence="1" id="KW-1133">Transmembrane helix</keyword>
<feature type="transmembrane region" description="Helical" evidence="1">
    <location>
        <begin position="7"/>
        <end position="29"/>
    </location>
</feature>
<organism evidence="2 3">
    <name type="scientific">Clostridium homopropionicum DSM 5847</name>
    <dbReference type="NCBI Taxonomy" id="1121318"/>
    <lineage>
        <taxon>Bacteria</taxon>
        <taxon>Bacillati</taxon>
        <taxon>Bacillota</taxon>
        <taxon>Clostridia</taxon>
        <taxon>Eubacteriales</taxon>
        <taxon>Clostridiaceae</taxon>
        <taxon>Clostridium</taxon>
    </lineage>
</organism>
<gene>
    <name evidence="2" type="ORF">CLHOM_29210</name>
</gene>
<reference evidence="3" key="1">
    <citation type="submission" date="2015-08" db="EMBL/GenBank/DDBJ databases">
        <title>Genome sequence of the strict anaerobe Clostridium homopropionicum LuHBu1 (DSM 5847T).</title>
        <authorList>
            <person name="Poehlein A."/>
            <person name="Beck M."/>
            <person name="Schiel-Bengelsdorf B."/>
            <person name="Bengelsdorf F.R."/>
            <person name="Daniel R."/>
            <person name="Duerre P."/>
        </authorList>
    </citation>
    <scope>NUCLEOTIDE SEQUENCE [LARGE SCALE GENOMIC DNA]</scope>
    <source>
        <strain evidence="3">DSM 5847</strain>
    </source>
</reference>
<proteinExistence type="predicted"/>